<sequence length="317" mass="36379">MNVWTPEFLNKLAFPSNAELFNYLKIEALKTGFVLCSRSSLIEPYGRFYCSKGRKTEKATNKCNCTFSICSTPENRDGKYYFVVRIDSSLKLEHQNHQPNPRLYTYLLLSDDIKTRIQMFHDAGVKTTQSQKILLKMNIENISTLQIQSVIERETIETFNLESEELGQYMKSKGGITHYLDLPSDDGNTTRIAVLTIHKEELENLANFGDIIFVDGTHSALKMKWEILPLTLVVILSTAVRFKDQTTGRHIPYFTARLSALRSGMQKTVVYFLLFSAVFPLPNIHNLNNFLKFPANSSKTLPHLQIQISEFWAIYLT</sequence>
<accession>A0ABR2H1D1</accession>
<protein>
    <recommendedName>
        <fullName evidence="3">MULE transposase domain-containing protein</fullName>
    </recommendedName>
</protein>
<dbReference type="EMBL" id="JAPFFF010000049">
    <property type="protein sequence ID" value="KAK8840007.1"/>
    <property type="molecule type" value="Genomic_DNA"/>
</dbReference>
<comment type="caution">
    <text evidence="1">The sequence shown here is derived from an EMBL/GenBank/DDBJ whole genome shotgun (WGS) entry which is preliminary data.</text>
</comment>
<gene>
    <name evidence="1" type="ORF">M9Y10_031292</name>
</gene>
<reference evidence="1 2" key="1">
    <citation type="submission" date="2024-04" db="EMBL/GenBank/DDBJ databases">
        <title>Tritrichomonas musculus Genome.</title>
        <authorList>
            <person name="Alves-Ferreira E."/>
            <person name="Grigg M."/>
            <person name="Lorenzi H."/>
            <person name="Galac M."/>
        </authorList>
    </citation>
    <scope>NUCLEOTIDE SEQUENCE [LARGE SCALE GENOMIC DNA]</scope>
    <source>
        <strain evidence="1 2">EAF2021</strain>
    </source>
</reference>
<name>A0ABR2H1D1_9EUKA</name>
<proteinExistence type="predicted"/>
<evidence type="ECO:0000313" key="1">
    <source>
        <dbReference type="EMBL" id="KAK8840007.1"/>
    </source>
</evidence>
<organism evidence="1 2">
    <name type="scientific">Tritrichomonas musculus</name>
    <dbReference type="NCBI Taxonomy" id="1915356"/>
    <lineage>
        <taxon>Eukaryota</taxon>
        <taxon>Metamonada</taxon>
        <taxon>Parabasalia</taxon>
        <taxon>Tritrichomonadida</taxon>
        <taxon>Tritrichomonadidae</taxon>
        <taxon>Tritrichomonas</taxon>
    </lineage>
</organism>
<keyword evidence="2" id="KW-1185">Reference proteome</keyword>
<evidence type="ECO:0000313" key="2">
    <source>
        <dbReference type="Proteomes" id="UP001470230"/>
    </source>
</evidence>
<evidence type="ECO:0008006" key="3">
    <source>
        <dbReference type="Google" id="ProtNLM"/>
    </source>
</evidence>
<dbReference type="Proteomes" id="UP001470230">
    <property type="component" value="Unassembled WGS sequence"/>
</dbReference>